<dbReference type="InterPro" id="IPR036390">
    <property type="entry name" value="WH_DNA-bd_sf"/>
</dbReference>
<comment type="caution">
    <text evidence="1">The sequence shown here is derived from an EMBL/GenBank/DDBJ whole genome shotgun (WGS) entry which is preliminary data.</text>
</comment>
<dbReference type="InterPro" id="IPR000944">
    <property type="entry name" value="Tscrpt_reg_Rrf2"/>
</dbReference>
<dbReference type="PANTHER" id="PTHR33221:SF2">
    <property type="entry name" value="TRANSCRIPTIONAL REGULATOR"/>
    <property type="match status" value="1"/>
</dbReference>
<evidence type="ECO:0000313" key="1">
    <source>
        <dbReference type="EMBL" id="PNU01787.1"/>
    </source>
</evidence>
<dbReference type="SUPFAM" id="SSF46785">
    <property type="entry name" value="Winged helix' DNA-binding domain"/>
    <property type="match status" value="1"/>
</dbReference>
<dbReference type="Gene3D" id="1.10.10.10">
    <property type="entry name" value="Winged helix-like DNA-binding domain superfamily/Winged helix DNA-binding domain"/>
    <property type="match status" value="1"/>
</dbReference>
<dbReference type="OrthoDB" id="9808360at2"/>
<dbReference type="EMBL" id="LYMM01000106">
    <property type="protein sequence ID" value="PNU01787.1"/>
    <property type="molecule type" value="Genomic_DNA"/>
</dbReference>
<protein>
    <submittedName>
        <fullName evidence="1">AsnC family transcriptional regulator</fullName>
    </submittedName>
</protein>
<dbReference type="InterPro" id="IPR036388">
    <property type="entry name" value="WH-like_DNA-bd_sf"/>
</dbReference>
<accession>A0A2K2FSM7</accession>
<organism evidence="1 2">
    <name type="scientific">Novosphingobium guangzhouense</name>
    <dbReference type="NCBI Taxonomy" id="1850347"/>
    <lineage>
        <taxon>Bacteria</taxon>
        <taxon>Pseudomonadati</taxon>
        <taxon>Pseudomonadota</taxon>
        <taxon>Alphaproteobacteria</taxon>
        <taxon>Sphingomonadales</taxon>
        <taxon>Sphingomonadaceae</taxon>
        <taxon>Novosphingobium</taxon>
    </lineage>
</organism>
<dbReference type="NCBIfam" id="TIGR00738">
    <property type="entry name" value="rrf2_super"/>
    <property type="match status" value="1"/>
</dbReference>
<dbReference type="PROSITE" id="PS51197">
    <property type="entry name" value="HTH_RRF2_2"/>
    <property type="match status" value="1"/>
</dbReference>
<dbReference type="Pfam" id="PF02082">
    <property type="entry name" value="Rrf2"/>
    <property type="match status" value="1"/>
</dbReference>
<dbReference type="RefSeq" id="WP_103099451.1">
    <property type="nucleotide sequence ID" value="NZ_LYMM01000106.1"/>
</dbReference>
<keyword evidence="2" id="KW-1185">Reference proteome</keyword>
<name>A0A2K2FSM7_9SPHN</name>
<sequence>MRLSSMTDYAVVIMSAAARHCGTCSLIEQAGGQFSGKNRARVSAAQLAQETGLPAPTVQKLVSKLSAAGLMRSSRGVGGGLRLARPPAAISLADIIEAVEGPIALTTCIDRVKSDCTLESCCNVKGHWPQVNAAVRGALAQVALTQLVEEV</sequence>
<proteinExistence type="predicted"/>
<dbReference type="Proteomes" id="UP000236327">
    <property type="component" value="Unassembled WGS sequence"/>
</dbReference>
<evidence type="ECO:0000313" key="2">
    <source>
        <dbReference type="Proteomes" id="UP000236327"/>
    </source>
</evidence>
<dbReference type="PANTHER" id="PTHR33221">
    <property type="entry name" value="WINGED HELIX-TURN-HELIX TRANSCRIPTIONAL REGULATOR, RRF2 FAMILY"/>
    <property type="match status" value="1"/>
</dbReference>
<dbReference type="GO" id="GO:0005829">
    <property type="term" value="C:cytosol"/>
    <property type="evidence" value="ECO:0007669"/>
    <property type="project" value="TreeGrafter"/>
</dbReference>
<reference evidence="1 2" key="1">
    <citation type="submission" date="2016-05" db="EMBL/GenBank/DDBJ databases">
        <title>Complete genome sequence of Novosphingobium guangzhouense SA925(T).</title>
        <authorList>
            <person name="Sha S."/>
        </authorList>
    </citation>
    <scope>NUCLEOTIDE SEQUENCE [LARGE SCALE GENOMIC DNA]</scope>
    <source>
        <strain evidence="1 2">SA925</strain>
    </source>
</reference>
<gene>
    <name evidence="1" type="ORF">A8V01_12070</name>
</gene>
<dbReference type="AlphaFoldDB" id="A0A2K2FSM7"/>
<dbReference type="GO" id="GO:0003700">
    <property type="term" value="F:DNA-binding transcription factor activity"/>
    <property type="evidence" value="ECO:0007669"/>
    <property type="project" value="TreeGrafter"/>
</dbReference>